<evidence type="ECO:0000313" key="2">
    <source>
        <dbReference type="Proteomes" id="UP000309997"/>
    </source>
</evidence>
<protein>
    <submittedName>
        <fullName evidence="1">Uncharacterized protein</fullName>
    </submittedName>
</protein>
<name>A0ACC4ARE0_POPAL</name>
<dbReference type="EMBL" id="RCHU02000016">
    <property type="protein sequence ID" value="KAL3568793.1"/>
    <property type="molecule type" value="Genomic_DNA"/>
</dbReference>
<organism evidence="1 2">
    <name type="scientific">Populus alba</name>
    <name type="common">White poplar</name>
    <dbReference type="NCBI Taxonomy" id="43335"/>
    <lineage>
        <taxon>Eukaryota</taxon>
        <taxon>Viridiplantae</taxon>
        <taxon>Streptophyta</taxon>
        <taxon>Embryophyta</taxon>
        <taxon>Tracheophyta</taxon>
        <taxon>Spermatophyta</taxon>
        <taxon>Magnoliopsida</taxon>
        <taxon>eudicotyledons</taxon>
        <taxon>Gunneridae</taxon>
        <taxon>Pentapetalae</taxon>
        <taxon>rosids</taxon>
        <taxon>fabids</taxon>
        <taxon>Malpighiales</taxon>
        <taxon>Salicaceae</taxon>
        <taxon>Saliceae</taxon>
        <taxon>Populus</taxon>
    </lineage>
</organism>
<sequence length="200" mass="23085">MIANKHAYPETEVIISYILLGGAVVPEIYGVIMLLLSEWAMLHLSMLSRPWADSVYRAVYSDSNKRWKRYMAQHDLTDARITKNGSLRTMVINSLACKPTAKACFMKLLGKDKIQSWELISDELKEKIWEYLLDKRLRYGHQMPHPDPGLNDMTEILAERGDQVLKSMGCSEELFHRGSRDCGERMRESDLLWCGIYRGI</sequence>
<proteinExistence type="predicted"/>
<comment type="caution">
    <text evidence="1">The sequence shown here is derived from an EMBL/GenBank/DDBJ whole genome shotgun (WGS) entry which is preliminary data.</text>
</comment>
<keyword evidence="2" id="KW-1185">Reference proteome</keyword>
<dbReference type="Proteomes" id="UP000309997">
    <property type="component" value="Unassembled WGS sequence"/>
</dbReference>
<evidence type="ECO:0000313" key="1">
    <source>
        <dbReference type="EMBL" id="KAL3568793.1"/>
    </source>
</evidence>
<gene>
    <name evidence="1" type="ORF">D5086_028683</name>
</gene>
<accession>A0ACC4ARE0</accession>
<reference evidence="1 2" key="1">
    <citation type="journal article" date="2024" name="Plant Biotechnol. J.">
        <title>Genome and CRISPR/Cas9 system of a widespread forest tree (Populus alba) in the world.</title>
        <authorList>
            <person name="Liu Y.J."/>
            <person name="Jiang P.F."/>
            <person name="Han X.M."/>
            <person name="Li X.Y."/>
            <person name="Wang H.M."/>
            <person name="Wang Y.J."/>
            <person name="Wang X.X."/>
            <person name="Zeng Q.Y."/>
        </authorList>
    </citation>
    <scope>NUCLEOTIDE SEQUENCE [LARGE SCALE GENOMIC DNA]</scope>
    <source>
        <strain evidence="2">cv. PAL-ZL1</strain>
    </source>
</reference>